<evidence type="ECO:0000313" key="14">
    <source>
        <dbReference type="Proteomes" id="UP000186698"/>
    </source>
</evidence>
<evidence type="ECO:0000256" key="10">
    <source>
        <dbReference type="PIRNR" id="PIRNR000905"/>
    </source>
</evidence>
<comment type="similarity">
    <text evidence="3 10">Belongs to the glucose-6-phosphatase family.</text>
</comment>
<dbReference type="GO" id="GO:0005789">
    <property type="term" value="C:endoplasmic reticulum membrane"/>
    <property type="evidence" value="ECO:0007669"/>
    <property type="project" value="UniProtKB-SubCell"/>
</dbReference>
<dbReference type="PIRSF" id="PIRSF000905">
    <property type="entry name" value="Glucose-6-phosphatase"/>
    <property type="match status" value="1"/>
</dbReference>
<dbReference type="OrthoDB" id="6416209at2759"/>
<evidence type="ECO:0000256" key="2">
    <source>
        <dbReference type="ARBA" id="ARBA00004742"/>
    </source>
</evidence>
<evidence type="ECO:0000256" key="7">
    <source>
        <dbReference type="ARBA" id="ARBA00022824"/>
    </source>
</evidence>
<dbReference type="PaxDb" id="8355-A0A1L8ES86"/>
<dbReference type="STRING" id="8355.A0A1L8ES86"/>
<evidence type="ECO:0000256" key="11">
    <source>
        <dbReference type="PIRSR" id="PIRSR000905-1"/>
    </source>
</evidence>
<dbReference type="Bgee" id="108700836">
    <property type="expression patterns" value="Expressed in oocyte and 19 other cell types or tissues"/>
</dbReference>
<dbReference type="GO" id="GO:0006094">
    <property type="term" value="P:gluconeogenesis"/>
    <property type="evidence" value="ECO:0000318"/>
    <property type="project" value="GO_Central"/>
</dbReference>
<dbReference type="KEGG" id="xla:108700836"/>
<dbReference type="GO" id="GO:0016020">
    <property type="term" value="C:membrane"/>
    <property type="evidence" value="ECO:0000318"/>
    <property type="project" value="GO_Central"/>
</dbReference>
<evidence type="ECO:0000256" key="1">
    <source>
        <dbReference type="ARBA" id="ARBA00004477"/>
    </source>
</evidence>
<dbReference type="Proteomes" id="UP000186698">
    <property type="component" value="Chromosome 9_10L"/>
</dbReference>
<gene>
    <name evidence="16" type="primary">g6pc3.L</name>
    <name evidence="15" type="synonym">g6pc3.1.L</name>
</gene>
<evidence type="ECO:0000256" key="9">
    <source>
        <dbReference type="ARBA" id="ARBA00023136"/>
    </source>
</evidence>
<proteinExistence type="inferred from homology"/>
<keyword evidence="7 10" id="KW-0256">Endoplasmic reticulum</keyword>
<dbReference type="GO" id="GO:0051156">
    <property type="term" value="P:glucose 6-phosphate metabolic process"/>
    <property type="evidence" value="ECO:0000318"/>
    <property type="project" value="GO_Central"/>
</dbReference>
<evidence type="ECO:0000256" key="12">
    <source>
        <dbReference type="PIRSR" id="PIRSR000905-2"/>
    </source>
</evidence>
<dbReference type="Xenbase" id="XB-GENE-6486406">
    <property type="gene designation" value="g6pc3.L"/>
</dbReference>
<dbReference type="PANTHER" id="PTHR12591:SF2">
    <property type="entry name" value="GLUCOSE-6-PHOSPHATASE 3"/>
    <property type="match status" value="1"/>
</dbReference>
<dbReference type="InterPro" id="IPR000326">
    <property type="entry name" value="PAP2/HPO"/>
</dbReference>
<keyword evidence="6 10" id="KW-0378">Hydrolase</keyword>
<keyword evidence="5" id="KW-0812">Transmembrane</keyword>
<dbReference type="AGR" id="Xenbase:XB-GENE-6486406"/>
<feature type="domain" description="Phosphatidic acid phosphatase type 2/haloperoxidase" evidence="13">
    <location>
        <begin position="69"/>
        <end position="198"/>
    </location>
</feature>
<dbReference type="AlphaFoldDB" id="A0A1L8ES86"/>
<dbReference type="RefSeq" id="XP_018090310.1">
    <property type="nucleotide sequence ID" value="XM_018234821.2"/>
</dbReference>
<feature type="binding site" evidence="12">
    <location>
        <position position="172"/>
    </location>
    <ligand>
        <name>substrate</name>
    </ligand>
</feature>
<dbReference type="PANTHER" id="PTHR12591">
    <property type="entry name" value="GLUCOSE-6-PHOSPHATASE"/>
    <property type="match status" value="1"/>
</dbReference>
<evidence type="ECO:0000313" key="15">
    <source>
        <dbReference type="RefSeq" id="XP_018090310.1"/>
    </source>
</evidence>
<evidence type="ECO:0000256" key="4">
    <source>
        <dbReference type="ARBA" id="ARBA00022432"/>
    </source>
</evidence>
<dbReference type="GO" id="GO:0004346">
    <property type="term" value="F:glucose-6-phosphatase activity"/>
    <property type="evidence" value="ECO:0000318"/>
    <property type="project" value="GO_Central"/>
</dbReference>
<accession>A0A1L8ES86</accession>
<feature type="active site" description="Nucleophile" evidence="11">
    <location>
        <position position="178"/>
    </location>
</feature>
<dbReference type="SUPFAM" id="SSF48317">
    <property type="entry name" value="Acid phosphatase/Vanadium-dependent haloperoxidase"/>
    <property type="match status" value="1"/>
</dbReference>
<organism evidence="14 15">
    <name type="scientific">Xenopus laevis</name>
    <name type="common">African clawed frog</name>
    <dbReference type="NCBI Taxonomy" id="8355"/>
    <lineage>
        <taxon>Eukaryota</taxon>
        <taxon>Metazoa</taxon>
        <taxon>Chordata</taxon>
        <taxon>Craniata</taxon>
        <taxon>Vertebrata</taxon>
        <taxon>Euteleostomi</taxon>
        <taxon>Amphibia</taxon>
        <taxon>Batrachia</taxon>
        <taxon>Anura</taxon>
        <taxon>Pipoidea</taxon>
        <taxon>Pipidae</taxon>
        <taxon>Xenopodinae</taxon>
        <taxon>Xenopus</taxon>
        <taxon>Xenopus</taxon>
    </lineage>
</organism>
<evidence type="ECO:0000256" key="3">
    <source>
        <dbReference type="ARBA" id="ARBA00009266"/>
    </source>
</evidence>
<dbReference type="UniPathway" id="UPA00138"/>
<dbReference type="InterPro" id="IPR016275">
    <property type="entry name" value="Glucose-6-phosphatase"/>
</dbReference>
<dbReference type="CTD" id="108700836"/>
<dbReference type="Gene3D" id="1.20.144.10">
    <property type="entry name" value="Phosphatidic acid phosphatase type 2/haloperoxidase"/>
    <property type="match status" value="1"/>
</dbReference>
<protein>
    <recommendedName>
        <fullName evidence="10">Glucose-6-phosphatase</fullName>
        <ecNumber evidence="10">3.1.3.9</ecNumber>
    </recommendedName>
</protein>
<keyword evidence="9 10" id="KW-0472">Membrane</keyword>
<dbReference type="EC" id="3.1.3.9" evidence="10"/>
<comment type="subcellular location">
    <subcellularLocation>
        <location evidence="1">Endoplasmic reticulum membrane</location>
        <topology evidence="1">Multi-pass membrane protein</topology>
    </subcellularLocation>
</comment>
<feature type="binding site" evidence="12">
    <location>
        <position position="95"/>
    </location>
    <ligand>
        <name>substrate</name>
    </ligand>
</feature>
<evidence type="ECO:0000256" key="8">
    <source>
        <dbReference type="ARBA" id="ARBA00022989"/>
    </source>
</evidence>
<dbReference type="OMA" id="KKWCSRA"/>
<evidence type="ECO:0000256" key="6">
    <source>
        <dbReference type="ARBA" id="ARBA00022801"/>
    </source>
</evidence>
<feature type="active site" description="Proton donor" evidence="11">
    <location>
        <position position="128"/>
    </location>
</feature>
<keyword evidence="4 10" id="KW-0312">Gluconeogenesis</keyword>
<evidence type="ECO:0000313" key="16">
    <source>
        <dbReference type="Xenbase" id="XB-GENE-6486406"/>
    </source>
</evidence>
<comment type="pathway">
    <text evidence="2 10">Carbohydrate biosynthesis; gluconeogenesis.</text>
</comment>
<reference evidence="15" key="1">
    <citation type="submission" date="2025-08" db="UniProtKB">
        <authorList>
            <consortium name="RefSeq"/>
        </authorList>
    </citation>
    <scope>IDENTIFICATION</scope>
    <source>
        <strain evidence="15">J_2021</strain>
        <tissue evidence="15">Erythrocytes</tissue>
    </source>
</reference>
<dbReference type="InterPro" id="IPR036938">
    <property type="entry name" value="PAP2/HPO_sf"/>
</dbReference>
<dbReference type="GeneID" id="108700836"/>
<evidence type="ECO:0000256" key="5">
    <source>
        <dbReference type="ARBA" id="ARBA00022692"/>
    </source>
</evidence>
<keyword evidence="8" id="KW-1133">Transmembrane helix</keyword>
<dbReference type="Pfam" id="PF01569">
    <property type="entry name" value="PAP2"/>
    <property type="match status" value="1"/>
</dbReference>
<evidence type="ECO:0000259" key="13">
    <source>
        <dbReference type="SMART" id="SM00014"/>
    </source>
</evidence>
<sequence length="356" mass="40255">MKRGSLEAGSADRDWEMDALHSSGVVLAAYLQEKCLDFSPFWLWVNHLGDPAHIYVIYFPLAYCMCRRLGVALLWTGLLSEWFNLVFKWFLFGERPFWWIREHGQHSDLNLTQFPLTCETGPGSPSGHCMITGAALWPVMMFFTNLQPQRPLWSLVPIILYIMLMVGVAISRVLILAHFPHQVVAGLIAGMCLGHSLPHTVSRGRTLLFFTLTSLLLLFGAFLIYFGMGIFGVDLSWSINLATKWCAKPEWIRLETRPFSSVTRSAASALGLGFALHCPLYNQLCGGTTDWRKRAITLVLSLLLLGLLHRLPLQTDSPLLFYCLNFFRYALCPLTVVIFAPYITHCLHTRATGKEQ</sequence>
<name>A0A1L8ES86_XENLA</name>
<dbReference type="SMART" id="SM00014">
    <property type="entry name" value="acidPPc"/>
    <property type="match status" value="1"/>
</dbReference>
<keyword evidence="14" id="KW-1185">Reference proteome</keyword>